<organism evidence="1 2">
    <name type="scientific">Carnegiea gigantea</name>
    <dbReference type="NCBI Taxonomy" id="171969"/>
    <lineage>
        <taxon>Eukaryota</taxon>
        <taxon>Viridiplantae</taxon>
        <taxon>Streptophyta</taxon>
        <taxon>Embryophyta</taxon>
        <taxon>Tracheophyta</taxon>
        <taxon>Spermatophyta</taxon>
        <taxon>Magnoliopsida</taxon>
        <taxon>eudicotyledons</taxon>
        <taxon>Gunneridae</taxon>
        <taxon>Pentapetalae</taxon>
        <taxon>Caryophyllales</taxon>
        <taxon>Cactineae</taxon>
        <taxon>Cactaceae</taxon>
        <taxon>Cactoideae</taxon>
        <taxon>Echinocereeae</taxon>
        <taxon>Carnegiea</taxon>
    </lineage>
</organism>
<accession>A0A9Q1Q959</accession>
<evidence type="ECO:0000313" key="2">
    <source>
        <dbReference type="Proteomes" id="UP001153076"/>
    </source>
</evidence>
<name>A0A9Q1Q959_9CARY</name>
<keyword evidence="2" id="KW-1185">Reference proteome</keyword>
<evidence type="ECO:0000313" key="1">
    <source>
        <dbReference type="EMBL" id="KAJ8432811.1"/>
    </source>
</evidence>
<dbReference type="OrthoDB" id="1935089at2759"/>
<sequence length="221" mass="25205">MALKNTANTGRAKQKLDFNDAALTSEQRPKIVSGASPKNMILDDVVLAVPGNKEEFGNVDVEIKKLEELLKGQRDACSLRDTVAKIQEWRRKEEMLWWQRARLDYLNFGDSNTRWFHSRANMRRAMNFVQGLKDIDESDVHVVLECPLAERIWSATSVDKGIWGGRFSTVWDYVECAAHRLGPEELGESIAILLDVLGDRVVVVVRSFREAKEQCERKTQA</sequence>
<gene>
    <name evidence="1" type="ORF">Cgig2_026141</name>
</gene>
<comment type="caution">
    <text evidence="1">The sequence shown here is derived from an EMBL/GenBank/DDBJ whole genome shotgun (WGS) entry which is preliminary data.</text>
</comment>
<reference evidence="1" key="1">
    <citation type="submission" date="2022-04" db="EMBL/GenBank/DDBJ databases">
        <title>Carnegiea gigantea Genome sequencing and assembly v2.</title>
        <authorList>
            <person name="Copetti D."/>
            <person name="Sanderson M.J."/>
            <person name="Burquez A."/>
            <person name="Wojciechowski M.F."/>
        </authorList>
    </citation>
    <scope>NUCLEOTIDE SEQUENCE</scope>
    <source>
        <strain evidence="1">SGP5-SGP5p</strain>
        <tissue evidence="1">Aerial part</tissue>
    </source>
</reference>
<dbReference type="EMBL" id="JAKOGI010000582">
    <property type="protein sequence ID" value="KAJ8432811.1"/>
    <property type="molecule type" value="Genomic_DNA"/>
</dbReference>
<proteinExistence type="predicted"/>
<dbReference type="Proteomes" id="UP001153076">
    <property type="component" value="Unassembled WGS sequence"/>
</dbReference>
<dbReference type="AlphaFoldDB" id="A0A9Q1Q959"/>
<protein>
    <submittedName>
        <fullName evidence="1">Uncharacterized protein</fullName>
    </submittedName>
</protein>